<gene>
    <name evidence="3" type="ORF">CASFOL_002516</name>
</gene>
<dbReference type="AlphaFoldDB" id="A0ABD3EEW8"/>
<sequence>MQKIILANNIMPLLKKTILIAFLMLSLSSTVSASLTQGWYNGVKIRKLLVDGPKKFRSLKGSIVSPPPPESASSPHPSRKSKPPATTLKSPPM</sequence>
<keyword evidence="2" id="KW-0732">Signal</keyword>
<comment type="caution">
    <text evidence="3">The sequence shown here is derived from an EMBL/GenBank/DDBJ whole genome shotgun (WGS) entry which is preliminary data.</text>
</comment>
<evidence type="ECO:0000256" key="2">
    <source>
        <dbReference type="SAM" id="SignalP"/>
    </source>
</evidence>
<evidence type="ECO:0000313" key="3">
    <source>
        <dbReference type="EMBL" id="KAL3652835.1"/>
    </source>
</evidence>
<organism evidence="3 4">
    <name type="scientific">Castilleja foliolosa</name>
    <dbReference type="NCBI Taxonomy" id="1961234"/>
    <lineage>
        <taxon>Eukaryota</taxon>
        <taxon>Viridiplantae</taxon>
        <taxon>Streptophyta</taxon>
        <taxon>Embryophyta</taxon>
        <taxon>Tracheophyta</taxon>
        <taxon>Spermatophyta</taxon>
        <taxon>Magnoliopsida</taxon>
        <taxon>eudicotyledons</taxon>
        <taxon>Gunneridae</taxon>
        <taxon>Pentapetalae</taxon>
        <taxon>asterids</taxon>
        <taxon>lamiids</taxon>
        <taxon>Lamiales</taxon>
        <taxon>Orobanchaceae</taxon>
        <taxon>Pedicularideae</taxon>
        <taxon>Castillejinae</taxon>
        <taxon>Castilleja</taxon>
    </lineage>
</organism>
<keyword evidence="4" id="KW-1185">Reference proteome</keyword>
<name>A0ABD3EEW8_9LAMI</name>
<evidence type="ECO:0000256" key="1">
    <source>
        <dbReference type="SAM" id="MobiDB-lite"/>
    </source>
</evidence>
<dbReference type="EMBL" id="JAVIJP010000005">
    <property type="protein sequence ID" value="KAL3652835.1"/>
    <property type="molecule type" value="Genomic_DNA"/>
</dbReference>
<proteinExistence type="predicted"/>
<feature type="signal peptide" evidence="2">
    <location>
        <begin position="1"/>
        <end position="33"/>
    </location>
</feature>
<dbReference type="Proteomes" id="UP001632038">
    <property type="component" value="Unassembled WGS sequence"/>
</dbReference>
<feature type="region of interest" description="Disordered" evidence="1">
    <location>
        <begin position="59"/>
        <end position="93"/>
    </location>
</feature>
<accession>A0ABD3EEW8</accession>
<evidence type="ECO:0000313" key="4">
    <source>
        <dbReference type="Proteomes" id="UP001632038"/>
    </source>
</evidence>
<protein>
    <submittedName>
        <fullName evidence="3">Uncharacterized protein</fullName>
    </submittedName>
</protein>
<feature type="chain" id="PRO_5044891290" evidence="2">
    <location>
        <begin position="34"/>
        <end position="93"/>
    </location>
</feature>
<reference evidence="4" key="1">
    <citation type="journal article" date="2024" name="IScience">
        <title>Strigolactones Initiate the Formation of Haustorium-like Structures in Castilleja.</title>
        <authorList>
            <person name="Buerger M."/>
            <person name="Peterson D."/>
            <person name="Chory J."/>
        </authorList>
    </citation>
    <scope>NUCLEOTIDE SEQUENCE [LARGE SCALE GENOMIC DNA]</scope>
</reference>